<dbReference type="SUPFAM" id="SSF69572">
    <property type="entry name" value="Activating enzymes of the ubiquitin-like proteins"/>
    <property type="match status" value="1"/>
</dbReference>
<dbReference type="GO" id="GO:0061503">
    <property type="term" value="F:tRNA threonylcarbamoyladenosine dehydratase"/>
    <property type="evidence" value="ECO:0007669"/>
    <property type="project" value="TreeGrafter"/>
</dbReference>
<dbReference type="InterPro" id="IPR035985">
    <property type="entry name" value="Ubiquitin-activating_enz"/>
</dbReference>
<gene>
    <name evidence="3" type="ORF">SAMN02746041_01088</name>
</gene>
<dbReference type="InterPro" id="IPR000415">
    <property type="entry name" value="Nitroreductase-like"/>
</dbReference>
<proteinExistence type="predicted"/>
<evidence type="ECO:0000256" key="1">
    <source>
        <dbReference type="SAM" id="MobiDB-lite"/>
    </source>
</evidence>
<dbReference type="EMBL" id="FWXF01000004">
    <property type="protein sequence ID" value="SMC21010.1"/>
    <property type="molecule type" value="Genomic_DNA"/>
</dbReference>
<dbReference type="GO" id="GO:0008641">
    <property type="term" value="F:ubiquitin-like modifier activating enzyme activity"/>
    <property type="evidence" value="ECO:0007669"/>
    <property type="project" value="InterPro"/>
</dbReference>
<dbReference type="InterPro" id="IPR045886">
    <property type="entry name" value="ThiF/MoeB/HesA"/>
</dbReference>
<dbReference type="Gene3D" id="3.40.50.720">
    <property type="entry name" value="NAD(P)-binding Rossmann-like Domain"/>
    <property type="match status" value="1"/>
</dbReference>
<dbReference type="STRING" id="1121390.SAMN02746041_01088"/>
<dbReference type="CDD" id="cd01483">
    <property type="entry name" value="E1_enzyme_family"/>
    <property type="match status" value="1"/>
</dbReference>
<protein>
    <submittedName>
        <fullName evidence="3">Molybdopterin or thiamine biosynthesis adenylyltransferase</fullName>
    </submittedName>
</protein>
<keyword evidence="3" id="KW-0808">Transferase</keyword>
<dbReference type="AlphaFoldDB" id="A0A1W1XAX0"/>
<dbReference type="GO" id="GO:0016779">
    <property type="term" value="F:nucleotidyltransferase activity"/>
    <property type="evidence" value="ECO:0007669"/>
    <property type="project" value="UniProtKB-KW"/>
</dbReference>
<dbReference type="Gene3D" id="3.40.109.10">
    <property type="entry name" value="NADH Oxidase"/>
    <property type="match status" value="2"/>
</dbReference>
<feature type="region of interest" description="Disordered" evidence="1">
    <location>
        <begin position="684"/>
        <end position="703"/>
    </location>
</feature>
<dbReference type="PANTHER" id="PTHR43267">
    <property type="entry name" value="TRNA THREONYLCARBAMOYLADENOSINE DEHYDRATASE"/>
    <property type="match status" value="1"/>
</dbReference>
<keyword evidence="3" id="KW-0548">Nucleotidyltransferase</keyword>
<feature type="domain" description="THIF-type NAD/FAD binding fold" evidence="2">
    <location>
        <begin position="12"/>
        <end position="280"/>
    </location>
</feature>
<dbReference type="SUPFAM" id="SSF55469">
    <property type="entry name" value="FMN-dependent nitroreductase-like"/>
    <property type="match status" value="2"/>
</dbReference>
<dbReference type="Pfam" id="PF00899">
    <property type="entry name" value="ThiF"/>
    <property type="match status" value="1"/>
</dbReference>
<feature type="region of interest" description="Disordered" evidence="1">
    <location>
        <begin position="319"/>
        <end position="340"/>
    </location>
</feature>
<keyword evidence="4" id="KW-1185">Reference proteome</keyword>
<evidence type="ECO:0000313" key="4">
    <source>
        <dbReference type="Proteomes" id="UP000192783"/>
    </source>
</evidence>
<dbReference type="InterPro" id="IPR000594">
    <property type="entry name" value="ThiF_NAD_FAD-bd"/>
</dbReference>
<dbReference type="GO" id="GO:0061504">
    <property type="term" value="P:cyclic threonylcarbamoyladenosine biosynthetic process"/>
    <property type="evidence" value="ECO:0007669"/>
    <property type="project" value="TreeGrafter"/>
</dbReference>
<dbReference type="OrthoDB" id="272552at2"/>
<evidence type="ECO:0000259" key="2">
    <source>
        <dbReference type="Pfam" id="PF00899"/>
    </source>
</evidence>
<dbReference type="RefSeq" id="WP_084056856.1">
    <property type="nucleotide sequence ID" value="NZ_FWXF01000004.1"/>
</dbReference>
<evidence type="ECO:0000313" key="3">
    <source>
        <dbReference type="EMBL" id="SMC21010.1"/>
    </source>
</evidence>
<name>A0A1W1XAX0_9BACT</name>
<dbReference type="Proteomes" id="UP000192783">
    <property type="component" value="Unassembled WGS sequence"/>
</dbReference>
<dbReference type="GO" id="GO:0016491">
    <property type="term" value="F:oxidoreductase activity"/>
    <property type="evidence" value="ECO:0007669"/>
    <property type="project" value="InterPro"/>
</dbReference>
<accession>A0A1W1XAX0</accession>
<organism evidence="3 4">
    <name type="scientific">Desulfacinum hydrothermale DSM 13146</name>
    <dbReference type="NCBI Taxonomy" id="1121390"/>
    <lineage>
        <taxon>Bacteria</taxon>
        <taxon>Pseudomonadati</taxon>
        <taxon>Thermodesulfobacteriota</taxon>
        <taxon>Syntrophobacteria</taxon>
        <taxon>Syntrophobacterales</taxon>
        <taxon>Syntrophobacteraceae</taxon>
        <taxon>Desulfacinum</taxon>
    </lineage>
</organism>
<dbReference type="NCBIfam" id="NF006077">
    <property type="entry name" value="PRK08223.1"/>
    <property type="match status" value="1"/>
</dbReference>
<dbReference type="PANTHER" id="PTHR43267:SF1">
    <property type="entry name" value="TRNA THREONYLCARBAMOYLADENOSINE DEHYDRATASE"/>
    <property type="match status" value="1"/>
</dbReference>
<reference evidence="3 4" key="1">
    <citation type="submission" date="2017-04" db="EMBL/GenBank/DDBJ databases">
        <authorList>
            <person name="Afonso C.L."/>
            <person name="Miller P.J."/>
            <person name="Scott M.A."/>
            <person name="Spackman E."/>
            <person name="Goraichik I."/>
            <person name="Dimitrov K.M."/>
            <person name="Suarez D.L."/>
            <person name="Swayne D.E."/>
        </authorList>
    </citation>
    <scope>NUCLEOTIDE SEQUENCE [LARGE SCALE GENOMIC DNA]</scope>
    <source>
        <strain evidence="3 4">DSM 13146</strain>
    </source>
</reference>
<sequence>MDPQTYYQTAFSRNLGIFTEAEQELLRRSRVAVAGLGGVGGLHVITLARMGVGAFHLADRDAFELANMNRQYGAKVPHLGRPKLEVMVEEARAVNPHLDIVSFPEGVDIVSFPEGVMEDNLDRFLEGVHVVLDGLDFFCFDVRRKLFNRALERGLHVVTAGPLGFTTAVLVFSPHEGMTFDDYFDVRPGLTEEEEYLRFAMGLAPRPLHLRHMDLDRVSLTQRAGPSVAAACQLCAAAAATEAVKILLGRGPLRPVPHYLQIDPYSWTLRRGRLRLGNRHPAQKIKAWAIRRFLLSDASDNRPKTVLFLRSLIRRGSAPAANLPDCRPRPPAPSSPVQGPPVSRDVLAYLLDAAVQAPSGDNAQPWKLSAKEDSVCIQVDPNRDRSFFNVDQVASVIACGAAAENVRIAATAFGLRARMSVSCEGGEEHLAARIGLEPADVSPDPLHPWIWKRHTNRKPFGKTRLSPVAAESLQQAVIPFPGARLHLVQDRERLKKLARLIYWVDRIRSEDRRLHEHLHHMIRPCDEEALRTRDGFPIKNLEAGRMGELFLRFSRPWPVMNVLNRLGASRAVARHAAQGMAQAAAAGLLTVSGPTAEDFFHGGRALQTIWLTATAHGLAFQPMTAVTLFWTRAQRQGLTPFYQRHHRLLERAFALYQDLFPHVDFYAAGHVMLFRLGHAPPITTPTLRRPAPVEPTRRESAGK</sequence>